<evidence type="ECO:0000259" key="1">
    <source>
        <dbReference type="PROSITE" id="PS51186"/>
    </source>
</evidence>
<evidence type="ECO:0000313" key="2">
    <source>
        <dbReference type="EMBL" id="MCM6763170.1"/>
    </source>
</evidence>
<comment type="caution">
    <text evidence="2">The sequence shown here is derived from an EMBL/GenBank/DDBJ whole genome shotgun (WGS) entry which is preliminary data.</text>
</comment>
<dbReference type="CDD" id="cd04301">
    <property type="entry name" value="NAT_SF"/>
    <property type="match status" value="1"/>
</dbReference>
<dbReference type="AlphaFoldDB" id="A0A9X2DXV1"/>
<accession>A0A9X2DXV1</accession>
<dbReference type="Proteomes" id="UP001155240">
    <property type="component" value="Unassembled WGS sequence"/>
</dbReference>
<name>A0A9X2DXV1_9MICO</name>
<proteinExistence type="predicted"/>
<dbReference type="RefSeq" id="WP_251946111.1">
    <property type="nucleotide sequence ID" value="NZ_JAMRYM010000052.1"/>
</dbReference>
<organism evidence="2 3">
    <name type="scientific">Rathayibacter rubneri</name>
    <dbReference type="NCBI Taxonomy" id="2950106"/>
    <lineage>
        <taxon>Bacteria</taxon>
        <taxon>Bacillati</taxon>
        <taxon>Actinomycetota</taxon>
        <taxon>Actinomycetes</taxon>
        <taxon>Micrococcales</taxon>
        <taxon>Microbacteriaceae</taxon>
        <taxon>Rathayibacter</taxon>
    </lineage>
</organism>
<gene>
    <name evidence="2" type="ORF">NB037_12150</name>
</gene>
<reference evidence="2" key="1">
    <citation type="submission" date="2022-06" db="EMBL/GenBank/DDBJ databases">
        <title>Whole genome shotgun sequencing (WGS) of Rathayibacter sp. ZW T2_19, isolated from stored onions (Allium cepa).</title>
        <authorList>
            <person name="Stoll D.A."/>
            <person name="Huch M."/>
        </authorList>
    </citation>
    <scope>NUCLEOTIDE SEQUENCE</scope>
    <source>
        <strain evidence="2">ZW T2_19</strain>
    </source>
</reference>
<sequence>MTGPEPGSDHSTVSIDQHPSTLRLLPWPQADTAALRVTRAESDAGRGHDEDGTLHDRYLRGWAEGTAFFYAIELDGACVGSIGYWYGHSRGIVAYEAAWSLAPAARGRGVAARSVRLLLDEAAAFPLPRFVHAFVRTDDAEDNAICVEVGFDRVDIVEKGEPPSLWADWAFDLAAVA</sequence>
<protein>
    <submittedName>
        <fullName evidence="2">GNAT family N-acetyltransferase</fullName>
    </submittedName>
</protein>
<dbReference type="Gene3D" id="3.40.630.30">
    <property type="match status" value="1"/>
</dbReference>
<dbReference type="PROSITE" id="PS51186">
    <property type="entry name" value="GNAT"/>
    <property type="match status" value="1"/>
</dbReference>
<evidence type="ECO:0000313" key="3">
    <source>
        <dbReference type="Proteomes" id="UP001155240"/>
    </source>
</evidence>
<dbReference type="SUPFAM" id="SSF55729">
    <property type="entry name" value="Acyl-CoA N-acyltransferases (Nat)"/>
    <property type="match status" value="1"/>
</dbReference>
<feature type="domain" description="N-acetyltransferase" evidence="1">
    <location>
        <begin position="22"/>
        <end position="172"/>
    </location>
</feature>
<keyword evidence="3" id="KW-1185">Reference proteome</keyword>
<dbReference type="InterPro" id="IPR000182">
    <property type="entry name" value="GNAT_dom"/>
</dbReference>
<dbReference type="GO" id="GO:0016747">
    <property type="term" value="F:acyltransferase activity, transferring groups other than amino-acyl groups"/>
    <property type="evidence" value="ECO:0007669"/>
    <property type="project" value="InterPro"/>
</dbReference>
<dbReference type="EMBL" id="JAMRYM010000052">
    <property type="protein sequence ID" value="MCM6763170.1"/>
    <property type="molecule type" value="Genomic_DNA"/>
</dbReference>
<dbReference type="InterPro" id="IPR016181">
    <property type="entry name" value="Acyl_CoA_acyltransferase"/>
</dbReference>
<dbReference type="Pfam" id="PF00583">
    <property type="entry name" value="Acetyltransf_1"/>
    <property type="match status" value="1"/>
</dbReference>